<dbReference type="Pfam" id="PF02803">
    <property type="entry name" value="Thiolase_C"/>
    <property type="match status" value="1"/>
</dbReference>
<dbReference type="PROSITE" id="PS00098">
    <property type="entry name" value="THIOLASE_1"/>
    <property type="match status" value="1"/>
</dbReference>
<evidence type="ECO:0000313" key="8">
    <source>
        <dbReference type="EMBL" id="MDG0862231.1"/>
    </source>
</evidence>
<dbReference type="InterPro" id="IPR020610">
    <property type="entry name" value="Thiolase_AS"/>
</dbReference>
<feature type="domain" description="Thiolase C-terminal" evidence="7">
    <location>
        <begin position="272"/>
        <end position="394"/>
    </location>
</feature>
<feature type="active site" description="Acyl-thioester intermediate" evidence="4">
    <location>
        <position position="90"/>
    </location>
</feature>
<dbReference type="InterPro" id="IPR020617">
    <property type="entry name" value="Thiolase_C"/>
</dbReference>
<comment type="caution">
    <text evidence="8">The sequence shown here is derived from an EMBL/GenBank/DDBJ whole genome shotgun (WGS) entry which is preliminary data.</text>
</comment>
<evidence type="ECO:0000256" key="3">
    <source>
        <dbReference type="ARBA" id="ARBA00023315"/>
    </source>
</evidence>
<feature type="domain" description="Thiolase N-terminal" evidence="6">
    <location>
        <begin position="6"/>
        <end position="264"/>
    </location>
</feature>
<proteinExistence type="inferred from homology"/>
<dbReference type="Pfam" id="PF00108">
    <property type="entry name" value="Thiolase_N"/>
    <property type="match status" value="1"/>
</dbReference>
<keyword evidence="3 5" id="KW-0012">Acyltransferase</keyword>
<organism evidence="8 9">
    <name type="scientific">Pelomonas aquatica</name>
    <dbReference type="NCBI Taxonomy" id="431058"/>
    <lineage>
        <taxon>Bacteria</taxon>
        <taxon>Pseudomonadati</taxon>
        <taxon>Pseudomonadota</taxon>
        <taxon>Betaproteobacteria</taxon>
        <taxon>Burkholderiales</taxon>
        <taxon>Sphaerotilaceae</taxon>
        <taxon>Roseateles</taxon>
    </lineage>
</organism>
<dbReference type="NCBIfam" id="TIGR01930">
    <property type="entry name" value="AcCoA-C-Actrans"/>
    <property type="match status" value="1"/>
</dbReference>
<dbReference type="GO" id="GO:0044281">
    <property type="term" value="P:small molecule metabolic process"/>
    <property type="evidence" value="ECO:0007669"/>
    <property type="project" value="UniProtKB-ARBA"/>
</dbReference>
<evidence type="ECO:0000259" key="6">
    <source>
        <dbReference type="Pfam" id="PF00108"/>
    </source>
</evidence>
<dbReference type="RefSeq" id="WP_268151601.1">
    <property type="nucleotide sequence ID" value="NZ_JAPPUW010000012.1"/>
</dbReference>
<feature type="active site" description="Proton acceptor" evidence="4">
    <location>
        <position position="381"/>
    </location>
</feature>
<dbReference type="EMBL" id="SGUG01000008">
    <property type="protein sequence ID" value="MDG0862231.1"/>
    <property type="molecule type" value="Genomic_DNA"/>
</dbReference>
<evidence type="ECO:0000256" key="4">
    <source>
        <dbReference type="PIRSR" id="PIRSR000429-1"/>
    </source>
</evidence>
<evidence type="ECO:0000256" key="5">
    <source>
        <dbReference type="RuleBase" id="RU003557"/>
    </source>
</evidence>
<dbReference type="PANTHER" id="PTHR18919:SF107">
    <property type="entry name" value="ACETYL-COA ACETYLTRANSFERASE, CYTOSOLIC"/>
    <property type="match status" value="1"/>
</dbReference>
<dbReference type="FunFam" id="3.40.47.10:FF:000010">
    <property type="entry name" value="Acetyl-CoA acetyltransferase (Thiolase)"/>
    <property type="match status" value="1"/>
</dbReference>
<dbReference type="CDD" id="cd00751">
    <property type="entry name" value="thiolase"/>
    <property type="match status" value="1"/>
</dbReference>
<evidence type="ECO:0000256" key="2">
    <source>
        <dbReference type="ARBA" id="ARBA00022679"/>
    </source>
</evidence>
<dbReference type="GO" id="GO:0003988">
    <property type="term" value="F:acetyl-CoA C-acyltransferase activity"/>
    <property type="evidence" value="ECO:0007669"/>
    <property type="project" value="UniProtKB-ARBA"/>
</dbReference>
<evidence type="ECO:0000256" key="1">
    <source>
        <dbReference type="ARBA" id="ARBA00010982"/>
    </source>
</evidence>
<feature type="active site" description="Proton acceptor" evidence="4">
    <location>
        <position position="351"/>
    </location>
</feature>
<name>A0A9X4LE45_9BURK</name>
<comment type="similarity">
    <text evidence="1 5">Belongs to the thiolase-like superfamily. Thiolase family.</text>
</comment>
<dbReference type="InterPro" id="IPR020613">
    <property type="entry name" value="Thiolase_CS"/>
</dbReference>
<dbReference type="InterPro" id="IPR020615">
    <property type="entry name" value="Thiolase_acyl_enz_int_AS"/>
</dbReference>
<dbReference type="SUPFAM" id="SSF53901">
    <property type="entry name" value="Thiolase-like"/>
    <property type="match status" value="2"/>
</dbReference>
<protein>
    <submittedName>
        <fullName evidence="8">Acetyl-CoA C-acetyltransferase</fullName>
    </submittedName>
</protein>
<dbReference type="PIRSF" id="PIRSF000429">
    <property type="entry name" value="Ac-CoA_Ac_transf"/>
    <property type="match status" value="1"/>
</dbReference>
<dbReference type="Gene3D" id="3.40.47.10">
    <property type="match status" value="2"/>
</dbReference>
<gene>
    <name evidence="8" type="ORF">EXJ73_07060</name>
</gene>
<keyword evidence="9" id="KW-1185">Reference proteome</keyword>
<keyword evidence="2 5" id="KW-0808">Transferase</keyword>
<dbReference type="InterPro" id="IPR020616">
    <property type="entry name" value="Thiolase_N"/>
</dbReference>
<dbReference type="PANTHER" id="PTHR18919">
    <property type="entry name" value="ACETYL-COA C-ACYLTRANSFERASE"/>
    <property type="match status" value="1"/>
</dbReference>
<accession>A0A9X4LE45</accession>
<dbReference type="InterPro" id="IPR016039">
    <property type="entry name" value="Thiolase-like"/>
</dbReference>
<evidence type="ECO:0000259" key="7">
    <source>
        <dbReference type="Pfam" id="PF02803"/>
    </source>
</evidence>
<dbReference type="AlphaFoldDB" id="A0A9X4LE45"/>
<evidence type="ECO:0000313" key="9">
    <source>
        <dbReference type="Proteomes" id="UP001152766"/>
    </source>
</evidence>
<reference evidence="8" key="1">
    <citation type="submission" date="2019-02" db="EMBL/GenBank/DDBJ databases">
        <title>Draft genome of the type strain Pelomonas aquatica CCUG 52575T.</title>
        <authorList>
            <person name="Gomila M."/>
            <person name="Lalucat J."/>
        </authorList>
    </citation>
    <scope>NUCLEOTIDE SEQUENCE</scope>
    <source>
        <strain evidence="8">CCUG 52575</strain>
    </source>
</reference>
<dbReference type="PROSITE" id="PS00099">
    <property type="entry name" value="THIOLASE_3"/>
    <property type="match status" value="1"/>
</dbReference>
<dbReference type="Proteomes" id="UP001152766">
    <property type="component" value="Unassembled WGS sequence"/>
</dbReference>
<sequence length="394" mass="40665">MSKQDIVIVAAARTAIGKFGGTLAKTPASELGAAVIQDLLRRTGLQGDQINEVILGQVLTAGVGQNPARQAVIKSGLPQAVPAMTINKVCGSGLKAVMLAAQAIRDGDSEIVIAGGQESMSMSPHVLNGSRDGQRMGDWKMVDTMIVDGLWDVYNQYHMGITAENVAKKYGIGREQQDALALASQQKAAAAQDAGRFKDEIVPFSIAQKKGDPIVFAADEFINRKSTADALAGLRPAFDKAGSVTAGNASGLNDGAAGVVVMTAAKAAALGLKPLARIASYASAGLDPAYMGMGPVPAARKALERAGWKPADLDLLEINEAFAAQACAVHNEMGWDTSKVNVNGGAIALGHPIGASGCRVLVTLLHEMAKRDAKKGIASLCIGGGMGVALTVER</sequence>
<dbReference type="PROSITE" id="PS00737">
    <property type="entry name" value="THIOLASE_2"/>
    <property type="match status" value="1"/>
</dbReference>
<dbReference type="InterPro" id="IPR002155">
    <property type="entry name" value="Thiolase"/>
</dbReference>